<evidence type="ECO:0000256" key="1">
    <source>
        <dbReference type="SAM" id="MobiDB-lite"/>
    </source>
</evidence>
<sequence>MDDPPPRRGNAWNLEGNRYRVSRFPPLPPLPPGRLCLSSRLLRSLSPSPRSPGVGKSNPQMRIWLREGNNWQQLRQQVVALLLLREGSQEVAAGGSEETQAPRSLKSCHSLPPGSSCEASPRAKWVSLVRVRRAGLHRTRTWTWRRVVWTGRAVDST</sequence>
<gene>
    <name evidence="2" type="ORF">P7K49_016943</name>
</gene>
<dbReference type="Proteomes" id="UP001266305">
    <property type="component" value="Unassembled WGS sequence"/>
</dbReference>
<accession>A0ABQ9V3T1</accession>
<feature type="region of interest" description="Disordered" evidence="1">
    <location>
        <begin position="93"/>
        <end position="117"/>
    </location>
</feature>
<comment type="caution">
    <text evidence="2">The sequence shown here is derived from an EMBL/GenBank/DDBJ whole genome shotgun (WGS) entry which is preliminary data.</text>
</comment>
<protein>
    <submittedName>
        <fullName evidence="2">Uncharacterized protein</fullName>
    </submittedName>
</protein>
<keyword evidence="3" id="KW-1185">Reference proteome</keyword>
<evidence type="ECO:0000313" key="2">
    <source>
        <dbReference type="EMBL" id="KAK2103087.1"/>
    </source>
</evidence>
<proteinExistence type="predicted"/>
<evidence type="ECO:0000313" key="3">
    <source>
        <dbReference type="Proteomes" id="UP001266305"/>
    </source>
</evidence>
<name>A0ABQ9V3T1_SAGOE</name>
<organism evidence="2 3">
    <name type="scientific">Saguinus oedipus</name>
    <name type="common">Cotton-top tamarin</name>
    <name type="synonym">Oedipomidas oedipus</name>
    <dbReference type="NCBI Taxonomy" id="9490"/>
    <lineage>
        <taxon>Eukaryota</taxon>
        <taxon>Metazoa</taxon>
        <taxon>Chordata</taxon>
        <taxon>Craniata</taxon>
        <taxon>Vertebrata</taxon>
        <taxon>Euteleostomi</taxon>
        <taxon>Mammalia</taxon>
        <taxon>Eutheria</taxon>
        <taxon>Euarchontoglires</taxon>
        <taxon>Primates</taxon>
        <taxon>Haplorrhini</taxon>
        <taxon>Platyrrhini</taxon>
        <taxon>Cebidae</taxon>
        <taxon>Callitrichinae</taxon>
        <taxon>Saguinus</taxon>
    </lineage>
</organism>
<reference evidence="2 3" key="1">
    <citation type="submission" date="2023-05" db="EMBL/GenBank/DDBJ databases">
        <title>B98-5 Cell Line De Novo Hybrid Assembly: An Optical Mapping Approach.</title>
        <authorList>
            <person name="Kananen K."/>
            <person name="Auerbach J.A."/>
            <person name="Kautto E."/>
            <person name="Blachly J.S."/>
        </authorList>
    </citation>
    <scope>NUCLEOTIDE SEQUENCE [LARGE SCALE GENOMIC DNA]</scope>
    <source>
        <strain evidence="2">B95-8</strain>
        <tissue evidence="2">Cell line</tissue>
    </source>
</reference>
<dbReference type="EMBL" id="JASSZA010000008">
    <property type="protein sequence ID" value="KAK2103087.1"/>
    <property type="molecule type" value="Genomic_DNA"/>
</dbReference>